<reference evidence="1" key="1">
    <citation type="submission" date="2021-02" db="EMBL/GenBank/DDBJ databases">
        <authorList>
            <person name="Nowell W R."/>
        </authorList>
    </citation>
    <scope>NUCLEOTIDE SEQUENCE</scope>
</reference>
<name>A0A8S2WRS6_9BILA</name>
<sequence length="36" mass="4334">HTDDIAANDLFILTVTFITQFWEQRTQLLVDYFVKM</sequence>
<proteinExistence type="predicted"/>
<accession>A0A8S2WRS6</accession>
<dbReference type="Proteomes" id="UP000676336">
    <property type="component" value="Unassembled WGS sequence"/>
</dbReference>
<organism evidence="1 2">
    <name type="scientific">Rotaria magnacalcarata</name>
    <dbReference type="NCBI Taxonomy" id="392030"/>
    <lineage>
        <taxon>Eukaryota</taxon>
        <taxon>Metazoa</taxon>
        <taxon>Spiralia</taxon>
        <taxon>Gnathifera</taxon>
        <taxon>Rotifera</taxon>
        <taxon>Eurotatoria</taxon>
        <taxon>Bdelloidea</taxon>
        <taxon>Philodinida</taxon>
        <taxon>Philodinidae</taxon>
        <taxon>Rotaria</taxon>
    </lineage>
</organism>
<gene>
    <name evidence="1" type="ORF">SMN809_LOCUS33012</name>
</gene>
<comment type="caution">
    <text evidence="1">The sequence shown here is derived from an EMBL/GenBank/DDBJ whole genome shotgun (WGS) entry which is preliminary data.</text>
</comment>
<dbReference type="EMBL" id="CAJOBI010070897">
    <property type="protein sequence ID" value="CAF4457569.1"/>
    <property type="molecule type" value="Genomic_DNA"/>
</dbReference>
<evidence type="ECO:0000313" key="2">
    <source>
        <dbReference type="Proteomes" id="UP000676336"/>
    </source>
</evidence>
<feature type="non-terminal residue" evidence="1">
    <location>
        <position position="1"/>
    </location>
</feature>
<protein>
    <submittedName>
        <fullName evidence="1">Uncharacterized protein</fullName>
    </submittedName>
</protein>
<evidence type="ECO:0000313" key="1">
    <source>
        <dbReference type="EMBL" id="CAF4457569.1"/>
    </source>
</evidence>
<dbReference type="AlphaFoldDB" id="A0A8S2WRS6"/>